<reference evidence="1" key="1">
    <citation type="submission" date="2023-08" db="EMBL/GenBank/DDBJ databases">
        <title>Black Yeasts Isolated from many extreme environments.</title>
        <authorList>
            <person name="Coleine C."/>
            <person name="Stajich J.E."/>
            <person name="Selbmann L."/>
        </authorList>
    </citation>
    <scope>NUCLEOTIDE SEQUENCE</scope>
    <source>
        <strain evidence="1">CCFEE 5810</strain>
    </source>
</reference>
<gene>
    <name evidence="1" type="ORF">LTR97_011738</name>
</gene>
<evidence type="ECO:0000313" key="2">
    <source>
        <dbReference type="Proteomes" id="UP001310594"/>
    </source>
</evidence>
<dbReference type="PANTHER" id="PTHR41677">
    <property type="entry name" value="YALI0B19030P"/>
    <property type="match status" value="1"/>
</dbReference>
<name>A0AAN7VZT3_9PEZI</name>
<organism evidence="1 2">
    <name type="scientific">Elasticomyces elasticus</name>
    <dbReference type="NCBI Taxonomy" id="574655"/>
    <lineage>
        <taxon>Eukaryota</taxon>
        <taxon>Fungi</taxon>
        <taxon>Dikarya</taxon>
        <taxon>Ascomycota</taxon>
        <taxon>Pezizomycotina</taxon>
        <taxon>Dothideomycetes</taxon>
        <taxon>Dothideomycetidae</taxon>
        <taxon>Mycosphaerellales</taxon>
        <taxon>Teratosphaeriaceae</taxon>
        <taxon>Elasticomyces</taxon>
    </lineage>
</organism>
<evidence type="ECO:0000313" key="1">
    <source>
        <dbReference type="EMBL" id="KAK5691086.1"/>
    </source>
</evidence>
<dbReference type="PANTHER" id="PTHR41677:SF1">
    <property type="entry name" value="FE2OG DIOXYGENASE DOMAIN-CONTAINING PROTEIN"/>
    <property type="match status" value="1"/>
</dbReference>
<dbReference type="EMBL" id="JAVRQU010000022">
    <property type="protein sequence ID" value="KAK5691086.1"/>
    <property type="molecule type" value="Genomic_DNA"/>
</dbReference>
<dbReference type="Proteomes" id="UP001310594">
    <property type="component" value="Unassembled WGS sequence"/>
</dbReference>
<sequence length="328" mass="36254">MPRHKADNLPESLVLAARATKPVAFNSAKHLAFESPKSILTFQDIGQDNNGISPHAVSEPFPLFTEEAIMQMRAEIFREDILSKYYCATGRSSGQVRGHVPNDATFIRDAWNSPELLEVVSKVAGVELVPAIDYDIGHANIMINADGTENDCVAPGEATDASSEYCESAFGWHRDSYPFVVVTMLSDCEGMVGGETSIRTGSGEIMKARGPARGTAVVMQGRYVDHQATAAKGGRERISMVTSFRPKSHQIKDETTLRGVRNISDIPTLYTQYTEYKLANLEKRVHDELAKLRQSQQAAVGFDVAQTRNWLTEQRSFLDSMLSELQVH</sequence>
<evidence type="ECO:0008006" key="3">
    <source>
        <dbReference type="Google" id="ProtNLM"/>
    </source>
</evidence>
<accession>A0AAN7VZT3</accession>
<protein>
    <recommendedName>
        <fullName evidence="3">Fe2OG dioxygenase domain-containing protein</fullName>
    </recommendedName>
</protein>
<dbReference type="AlphaFoldDB" id="A0AAN7VZT3"/>
<proteinExistence type="predicted"/>
<comment type="caution">
    <text evidence="1">The sequence shown here is derived from an EMBL/GenBank/DDBJ whole genome shotgun (WGS) entry which is preliminary data.</text>
</comment>